<keyword evidence="2 3" id="KW-0456">Lyase</keyword>
<dbReference type="InterPro" id="IPR036581">
    <property type="entry name" value="Cyanate_lyase_C_sf"/>
</dbReference>
<dbReference type="NCBIfam" id="TIGR00673">
    <property type="entry name" value="cynS"/>
    <property type="match status" value="1"/>
</dbReference>
<dbReference type="CDD" id="cd00559">
    <property type="entry name" value="Cyanase_C"/>
    <property type="match status" value="1"/>
</dbReference>
<comment type="function">
    <text evidence="1 3">Catalyzes the reaction of cyanate with bicarbonate to produce ammonia and carbon dioxide.</text>
</comment>
<evidence type="ECO:0000256" key="1">
    <source>
        <dbReference type="ARBA" id="ARBA00003561"/>
    </source>
</evidence>
<dbReference type="AlphaFoldDB" id="A0A1H2RWK7"/>
<feature type="active site" evidence="3">
    <location>
        <position position="115"/>
    </location>
</feature>
<name>A0A1H2RWK7_9BACI</name>
<dbReference type="PIRSF" id="PIRSF001263">
    <property type="entry name" value="Cyanate_hydratas"/>
    <property type="match status" value="1"/>
</dbReference>
<feature type="active site" evidence="3">
    <location>
        <position position="92"/>
    </location>
</feature>
<evidence type="ECO:0000259" key="4">
    <source>
        <dbReference type="SMART" id="SM01116"/>
    </source>
</evidence>
<dbReference type="SUPFAM" id="SSF55234">
    <property type="entry name" value="Cyanase C-terminal domain"/>
    <property type="match status" value="1"/>
</dbReference>
<dbReference type="Proteomes" id="UP000199488">
    <property type="component" value="Unassembled WGS sequence"/>
</dbReference>
<sequence length="148" mass="16897">MEMSEVTAKLIEAKNRKRATYQDLAEAVGRNKTWVAAVIQGQASMDEKEADALINYLEVPYEEIKHELVAVPYKGSLSEDVPTDPLIYRFHEITQVYGTTLKEIIHEEFGDGIMSAIDFKMDVEREEDPKGDRVVVTLNGKFLPYTKW</sequence>
<organism evidence="5 6">
    <name type="scientific">Marinococcus luteus</name>
    <dbReference type="NCBI Taxonomy" id="1122204"/>
    <lineage>
        <taxon>Bacteria</taxon>
        <taxon>Bacillati</taxon>
        <taxon>Bacillota</taxon>
        <taxon>Bacilli</taxon>
        <taxon>Bacillales</taxon>
        <taxon>Bacillaceae</taxon>
        <taxon>Marinococcus</taxon>
    </lineage>
</organism>
<proteinExistence type="inferred from homology"/>
<dbReference type="Gene3D" id="3.30.1160.10">
    <property type="entry name" value="Cyanate lyase, C-terminal domain"/>
    <property type="match status" value="1"/>
</dbReference>
<dbReference type="EMBL" id="FNNC01000001">
    <property type="protein sequence ID" value="SDW23530.1"/>
    <property type="molecule type" value="Genomic_DNA"/>
</dbReference>
<dbReference type="HAMAP" id="MF_00535">
    <property type="entry name" value="Cyanate_hydrat"/>
    <property type="match status" value="1"/>
</dbReference>
<dbReference type="PANTHER" id="PTHR34186">
    <property type="entry name" value="CYANATE HYDRATASE"/>
    <property type="match status" value="1"/>
</dbReference>
<dbReference type="STRING" id="1122204.SAMN05421781_0933"/>
<dbReference type="GO" id="GO:0008824">
    <property type="term" value="F:cyanate hydratase activity"/>
    <property type="evidence" value="ECO:0007669"/>
    <property type="project" value="UniProtKB-UniRule"/>
</dbReference>
<dbReference type="Gene3D" id="1.10.260.40">
    <property type="entry name" value="lambda repressor-like DNA-binding domains"/>
    <property type="match status" value="1"/>
</dbReference>
<keyword evidence="6" id="KW-1185">Reference proteome</keyword>
<dbReference type="EC" id="4.2.1.104" evidence="3"/>
<reference evidence="5 6" key="1">
    <citation type="submission" date="2016-10" db="EMBL/GenBank/DDBJ databases">
        <authorList>
            <person name="de Groot N.N."/>
        </authorList>
    </citation>
    <scope>NUCLEOTIDE SEQUENCE [LARGE SCALE GENOMIC DNA]</scope>
    <source>
        <strain evidence="5 6">DSM 23126</strain>
    </source>
</reference>
<dbReference type="InterPro" id="IPR008076">
    <property type="entry name" value="Cyanase"/>
</dbReference>
<comment type="similarity">
    <text evidence="3">Belongs to the cyanase family.</text>
</comment>
<dbReference type="NCBIfam" id="NF002773">
    <property type="entry name" value="PRK02866.1"/>
    <property type="match status" value="1"/>
</dbReference>
<comment type="catalytic activity">
    <reaction evidence="3">
        <text>cyanate + hydrogencarbonate + 3 H(+) = NH4(+) + 2 CO2</text>
        <dbReference type="Rhea" id="RHEA:11120"/>
        <dbReference type="ChEBI" id="CHEBI:15378"/>
        <dbReference type="ChEBI" id="CHEBI:16526"/>
        <dbReference type="ChEBI" id="CHEBI:17544"/>
        <dbReference type="ChEBI" id="CHEBI:28938"/>
        <dbReference type="ChEBI" id="CHEBI:29195"/>
        <dbReference type="EC" id="4.2.1.104"/>
    </reaction>
</comment>
<dbReference type="SMART" id="SM01116">
    <property type="entry name" value="Cyanate_lyase"/>
    <property type="match status" value="1"/>
</dbReference>
<feature type="active site" evidence="3">
    <location>
        <position position="89"/>
    </location>
</feature>
<evidence type="ECO:0000256" key="2">
    <source>
        <dbReference type="ARBA" id="ARBA00023239"/>
    </source>
</evidence>
<dbReference type="InterPro" id="IPR003712">
    <property type="entry name" value="Cyanate_lyase_C"/>
</dbReference>
<dbReference type="PRINTS" id="PR01693">
    <property type="entry name" value="CYANASE"/>
</dbReference>
<protein>
    <recommendedName>
        <fullName evidence="3">Cyanate hydratase</fullName>
        <shortName evidence="3">Cyanase</shortName>
        <ecNumber evidence="3">4.2.1.104</ecNumber>
    </recommendedName>
    <alternativeName>
        <fullName evidence="3">Cyanate hydrolase</fullName>
    </alternativeName>
    <alternativeName>
        <fullName evidence="3">Cyanate lyase</fullName>
    </alternativeName>
</protein>
<accession>A0A1H2RWK7</accession>
<dbReference type="SUPFAM" id="SSF47413">
    <property type="entry name" value="lambda repressor-like DNA-binding domains"/>
    <property type="match status" value="1"/>
</dbReference>
<evidence type="ECO:0000256" key="3">
    <source>
        <dbReference type="HAMAP-Rule" id="MF_00535"/>
    </source>
</evidence>
<dbReference type="InterPro" id="IPR010982">
    <property type="entry name" value="Lambda_DNA-bd_dom_sf"/>
</dbReference>
<evidence type="ECO:0000313" key="5">
    <source>
        <dbReference type="EMBL" id="SDW23530.1"/>
    </source>
</evidence>
<dbReference type="InterPro" id="IPR048564">
    <property type="entry name" value="CYNS_N"/>
</dbReference>
<evidence type="ECO:0000313" key="6">
    <source>
        <dbReference type="Proteomes" id="UP000199488"/>
    </source>
</evidence>
<dbReference type="Pfam" id="PF02560">
    <property type="entry name" value="Cyanate_lyase"/>
    <property type="match status" value="1"/>
</dbReference>
<dbReference type="RefSeq" id="WP_091611769.1">
    <property type="nucleotide sequence ID" value="NZ_FNNC01000001.1"/>
</dbReference>
<dbReference type="GO" id="GO:0003677">
    <property type="term" value="F:DNA binding"/>
    <property type="evidence" value="ECO:0007669"/>
    <property type="project" value="InterPro"/>
</dbReference>
<dbReference type="PANTHER" id="PTHR34186:SF2">
    <property type="entry name" value="CYANATE HYDRATASE"/>
    <property type="match status" value="1"/>
</dbReference>
<dbReference type="Pfam" id="PF21291">
    <property type="entry name" value="CYNS_N"/>
    <property type="match status" value="1"/>
</dbReference>
<gene>
    <name evidence="3" type="primary">cynS</name>
    <name evidence="5" type="ORF">SAMN05421781_0933</name>
</gene>
<feature type="domain" description="Cyanate lyase C-terminal" evidence="4">
    <location>
        <begin position="76"/>
        <end position="148"/>
    </location>
</feature>
<dbReference type="OrthoDB" id="9785870at2"/>